<accession>A0A0J6T3V0</accession>
<dbReference type="EMBL" id="LABX01000018">
    <property type="protein sequence ID" value="KMO40604.1"/>
    <property type="molecule type" value="Genomic_DNA"/>
</dbReference>
<dbReference type="AlphaFoldDB" id="A0A0J6T3V0"/>
<protein>
    <submittedName>
        <fullName evidence="1">Uncharacterized protein</fullName>
    </submittedName>
</protein>
<proteinExistence type="predicted"/>
<sequence length="375" mass="40426">MALTRRHLGLGLLATGLAGTTGVAVVGPRRIEGLVTGTNPDQASLWGFIGGEKLDFVKNPKVRDLLARRHGLTLDASRAGSIEMVSDGALTRQQPQWLWPASAVMTQLARRNGLPVRRDEVVFNSPLVLYSWSPVVEALEKAGFVERRDDAWYVVKMAQLMEAIVARLSWRDLGVPDLYGRVIVTTTDPVKSNSGFSFAALLANLFAGPGGGDVATLETVARDGDKIAAVFERMGYKEASSGTHWNSYLTEGMGGKPIVAAYESQLVEFILADPERWKALRSARIRPVMLYPAPTVTSAHPILSLTPTADRLVTALTDPDLQEIAWSEHGFRGRLGGVGRRGPAVEGLSPTVSSLVPMPDAAAMLALLQRLGAPR</sequence>
<organism evidence="1 2">
    <name type="scientific">Methylobacterium aquaticum</name>
    <dbReference type="NCBI Taxonomy" id="270351"/>
    <lineage>
        <taxon>Bacteria</taxon>
        <taxon>Pseudomonadati</taxon>
        <taxon>Pseudomonadota</taxon>
        <taxon>Alphaproteobacteria</taxon>
        <taxon>Hyphomicrobiales</taxon>
        <taxon>Methylobacteriaceae</taxon>
        <taxon>Methylobacterium</taxon>
    </lineage>
</organism>
<name>A0A0J6T3V0_9HYPH</name>
<gene>
    <name evidence="1" type="ORF">VP06_02620</name>
</gene>
<dbReference type="Proteomes" id="UP000035929">
    <property type="component" value="Unassembled WGS sequence"/>
</dbReference>
<evidence type="ECO:0000313" key="1">
    <source>
        <dbReference type="EMBL" id="KMO40604.1"/>
    </source>
</evidence>
<evidence type="ECO:0000313" key="2">
    <source>
        <dbReference type="Proteomes" id="UP000035929"/>
    </source>
</evidence>
<reference evidence="1 2" key="1">
    <citation type="submission" date="2015-03" db="EMBL/GenBank/DDBJ databases">
        <title>Genome sequencing of Methylobacterium aquaticum DSM16371 type strain.</title>
        <authorList>
            <person name="Chaudhry V."/>
            <person name="Patil P.B."/>
        </authorList>
    </citation>
    <scope>NUCLEOTIDE SEQUENCE [LARGE SCALE GENOMIC DNA]</scope>
    <source>
        <strain evidence="1 2">DSM 16371</strain>
    </source>
</reference>
<comment type="caution">
    <text evidence="1">The sequence shown here is derived from an EMBL/GenBank/DDBJ whole genome shotgun (WGS) entry which is preliminary data.</text>
</comment>
<dbReference type="RefSeq" id="WP_048462272.1">
    <property type="nucleotide sequence ID" value="NZ_LABX01000018.1"/>
</dbReference>
<dbReference type="PATRIC" id="fig|270351.6.peg.2343"/>
<dbReference type="OrthoDB" id="5418945at2"/>